<dbReference type="SUPFAM" id="SSF56436">
    <property type="entry name" value="C-type lectin-like"/>
    <property type="match status" value="1"/>
</dbReference>
<dbReference type="InterPro" id="IPR042095">
    <property type="entry name" value="SUMF_sf"/>
</dbReference>
<evidence type="ECO:0000259" key="1">
    <source>
        <dbReference type="Pfam" id="PF03781"/>
    </source>
</evidence>
<dbReference type="EMBL" id="CP108110">
    <property type="protein sequence ID" value="WUQ83101.1"/>
    <property type="molecule type" value="Genomic_DNA"/>
</dbReference>
<organism evidence="2 3">
    <name type="scientific">Kitasatospora purpeofusca</name>
    <dbReference type="NCBI Taxonomy" id="67352"/>
    <lineage>
        <taxon>Bacteria</taxon>
        <taxon>Bacillati</taxon>
        <taxon>Actinomycetota</taxon>
        <taxon>Actinomycetes</taxon>
        <taxon>Kitasatosporales</taxon>
        <taxon>Streptomycetaceae</taxon>
        <taxon>Kitasatospora</taxon>
    </lineage>
</organism>
<dbReference type="PANTHER" id="PTHR23150">
    <property type="entry name" value="SULFATASE MODIFYING FACTOR 1, 2"/>
    <property type="match status" value="1"/>
</dbReference>
<protein>
    <submittedName>
        <fullName evidence="2">Formylglycine-generating enzyme family protein</fullName>
    </submittedName>
</protein>
<evidence type="ECO:0000313" key="3">
    <source>
        <dbReference type="Proteomes" id="UP001432222"/>
    </source>
</evidence>
<accession>A0ABZ1TYU0</accession>
<dbReference type="InterPro" id="IPR016187">
    <property type="entry name" value="CTDL_fold"/>
</dbReference>
<dbReference type="RefSeq" id="WP_328954134.1">
    <property type="nucleotide sequence ID" value="NZ_CP108110.1"/>
</dbReference>
<dbReference type="Proteomes" id="UP001432222">
    <property type="component" value="Chromosome"/>
</dbReference>
<dbReference type="PANTHER" id="PTHR23150:SF19">
    <property type="entry name" value="FORMYLGLYCINE-GENERATING ENZYME"/>
    <property type="match status" value="1"/>
</dbReference>
<dbReference type="Pfam" id="PF03781">
    <property type="entry name" value="FGE-sulfatase"/>
    <property type="match status" value="1"/>
</dbReference>
<proteinExistence type="predicted"/>
<keyword evidence="3" id="KW-1185">Reference proteome</keyword>
<gene>
    <name evidence="2" type="ORF">OHA16_09020</name>
</gene>
<reference evidence="2" key="1">
    <citation type="submission" date="2022-10" db="EMBL/GenBank/DDBJ databases">
        <title>The complete genomes of actinobacterial strains from the NBC collection.</title>
        <authorList>
            <person name="Joergensen T.S."/>
            <person name="Alvarez Arevalo M."/>
            <person name="Sterndorff E.B."/>
            <person name="Faurdal D."/>
            <person name="Vuksanovic O."/>
            <person name="Mourched A.-S."/>
            <person name="Charusanti P."/>
            <person name="Shaw S."/>
            <person name="Blin K."/>
            <person name="Weber T."/>
        </authorList>
    </citation>
    <scope>NUCLEOTIDE SEQUENCE</scope>
    <source>
        <strain evidence="2">NBC_00222</strain>
    </source>
</reference>
<evidence type="ECO:0000313" key="2">
    <source>
        <dbReference type="EMBL" id="WUQ83101.1"/>
    </source>
</evidence>
<dbReference type="InterPro" id="IPR005532">
    <property type="entry name" value="SUMF_dom"/>
</dbReference>
<dbReference type="InterPro" id="IPR051043">
    <property type="entry name" value="Sulfatase_Mod_Factor_Kinase"/>
</dbReference>
<feature type="domain" description="Sulfatase-modifying factor enzyme-like" evidence="1">
    <location>
        <begin position="49"/>
        <end position="185"/>
    </location>
</feature>
<dbReference type="Gene3D" id="3.90.1580.10">
    <property type="entry name" value="paralog of FGE (formylglycine-generating enzyme)"/>
    <property type="match status" value="1"/>
</dbReference>
<name>A0ABZ1TYU0_9ACTN</name>
<sequence length="187" mass="20144">MTTNPPGRTLAWVPVPGGVCLFGDRQRPLRVVDLEWTATPLTPAQLGLGPDHRPLVELPQAQAASIAADLGGRLPLSKEWEWAASGTERRPYPWGDEDPDDSRANLRDVYGRLTPVGSHPRGRTPTGLWDMAGNCWEWTASKTIGGGFVIRGGSYNSLPLYARCTFLNAAPAVSSSAGIGFRVVRPA</sequence>